<dbReference type="Proteomes" id="UP000702209">
    <property type="component" value="Unassembled WGS sequence"/>
</dbReference>
<organism evidence="1 2">
    <name type="scientific">Nocardia amamiensis</name>
    <dbReference type="NCBI Taxonomy" id="404578"/>
    <lineage>
        <taxon>Bacteria</taxon>
        <taxon>Bacillati</taxon>
        <taxon>Actinomycetota</taxon>
        <taxon>Actinomycetes</taxon>
        <taxon>Mycobacteriales</taxon>
        <taxon>Nocardiaceae</taxon>
        <taxon>Nocardia</taxon>
    </lineage>
</organism>
<evidence type="ECO:0000313" key="2">
    <source>
        <dbReference type="Proteomes" id="UP000702209"/>
    </source>
</evidence>
<name>A0ABS0CZS4_9NOCA</name>
<gene>
    <name evidence="1" type="ORF">IU459_31805</name>
</gene>
<evidence type="ECO:0000313" key="1">
    <source>
        <dbReference type="EMBL" id="MBF6302095.1"/>
    </source>
</evidence>
<comment type="caution">
    <text evidence="1">The sequence shown here is derived from an EMBL/GenBank/DDBJ whole genome shotgun (WGS) entry which is preliminary data.</text>
</comment>
<dbReference type="RefSeq" id="WP_195133292.1">
    <property type="nucleotide sequence ID" value="NZ_JADLQX010000037.1"/>
</dbReference>
<dbReference type="EMBL" id="JADLQX010000037">
    <property type="protein sequence ID" value="MBF6302095.1"/>
    <property type="molecule type" value="Genomic_DNA"/>
</dbReference>
<accession>A0ABS0CZS4</accession>
<protein>
    <submittedName>
        <fullName evidence="1">Uncharacterized protein</fullName>
    </submittedName>
</protein>
<reference evidence="1 2" key="1">
    <citation type="submission" date="2020-10" db="EMBL/GenBank/DDBJ databases">
        <title>Identification of Nocardia species via Next-generation sequencing and recognition of intraspecies genetic diversity.</title>
        <authorList>
            <person name="Li P."/>
            <person name="Li P."/>
            <person name="Lu B."/>
        </authorList>
    </citation>
    <scope>NUCLEOTIDE SEQUENCE [LARGE SCALE GENOMIC DNA]</scope>
    <source>
        <strain evidence="1 2">BJ06-0157</strain>
    </source>
</reference>
<proteinExistence type="predicted"/>
<sequence>MLDDAARHMGRNDPWYDHGHAILTTLVSAYTAHHTLTVLADTPAQRAVETLVSPVIEDVFLQDENRLRILRYALAHDDELRDAPGAQMLDAALRARLGQRDSAATVEEPDPGKARRWHRLARQLPQDFPAIVANNGEMVLDALESALRDTDDLAASTADPKYSRLMRSLAERLSRSSDWSAAGVAESFLALLDVTINFMYYSYDVGRKMGGGYTEHLRLRDKDGKKQKVDEALFHQHYLSFVYGTPLLRIVHSEVIDKAGGRVDILFAFPAAQINVECKIEEKDASREGLRQYVAQAAEYQNTGPSFAVLLVLDKTVGSEGAANLFDSVWIEEVQRRDEREPCLVVVVRVPGGRESPNDLRPGASPANA</sequence>
<keyword evidence="2" id="KW-1185">Reference proteome</keyword>